<dbReference type="SUPFAM" id="SSF46785">
    <property type="entry name" value="Winged helix' DNA-binding domain"/>
    <property type="match status" value="1"/>
</dbReference>
<protein>
    <submittedName>
        <fullName evidence="3">Helix-turn-helix domain protein</fullName>
    </submittedName>
</protein>
<dbReference type="PANTHER" id="PTHR34580:SF3">
    <property type="entry name" value="PROTEIN PAFB"/>
    <property type="match status" value="1"/>
</dbReference>
<evidence type="ECO:0000313" key="4">
    <source>
        <dbReference type="Proteomes" id="UP000004105"/>
    </source>
</evidence>
<dbReference type="STRING" id="267212.GCA_001063965_01065"/>
<sequence>MSKTRRLLALLDLLRRQRRPLAAETLAARLGVSTRTVYRDIADLVAQGADIRGEAGVGFVLKHDFGLPPLMFTEAEIEALVFGMRWAAARADDETAQNARAVLAKIRAVLPEKLRESANAQSFYPLAAHACPAAEQPALQQIRTAMRGNRTLVFDYTDAQNRRSRRQVCPLAVGWFDDARVLAAWCTLRGDFRHFRAERMENITVGEAFSTPRTVLLRQWQRREEIDLSAFEI</sequence>
<proteinExistence type="predicted"/>
<dbReference type="HOGENOM" id="CLU_041141_7_1_4"/>
<organism evidence="3 4">
    <name type="scientific">Neisseria bacilliformis ATCC BAA-1200</name>
    <dbReference type="NCBI Taxonomy" id="888742"/>
    <lineage>
        <taxon>Bacteria</taxon>
        <taxon>Pseudomonadati</taxon>
        <taxon>Pseudomonadota</taxon>
        <taxon>Betaproteobacteria</taxon>
        <taxon>Neisseriales</taxon>
        <taxon>Neisseriaceae</taxon>
        <taxon>Neisseria</taxon>
    </lineage>
</organism>
<feature type="domain" description="Helix-turn-helix type 11" evidence="1">
    <location>
        <begin position="6"/>
        <end position="59"/>
    </location>
</feature>
<name>F2BDF4_9NEIS</name>
<dbReference type="InterPro" id="IPR036388">
    <property type="entry name" value="WH-like_DNA-bd_sf"/>
</dbReference>
<dbReference type="OrthoDB" id="9807255at2"/>
<keyword evidence="4" id="KW-1185">Reference proteome</keyword>
<dbReference type="Pfam" id="PF13280">
    <property type="entry name" value="WYL"/>
    <property type="match status" value="1"/>
</dbReference>
<dbReference type="Pfam" id="PF08279">
    <property type="entry name" value="HTH_11"/>
    <property type="match status" value="1"/>
</dbReference>
<dbReference type="InterPro" id="IPR013196">
    <property type="entry name" value="HTH_11"/>
</dbReference>
<dbReference type="AlphaFoldDB" id="F2BDF4"/>
<dbReference type="Gene3D" id="1.10.10.10">
    <property type="entry name" value="Winged helix-like DNA-binding domain superfamily/Winged helix DNA-binding domain"/>
    <property type="match status" value="1"/>
</dbReference>
<dbReference type="EMBL" id="AFAY01000035">
    <property type="protein sequence ID" value="EGF10550.1"/>
    <property type="molecule type" value="Genomic_DNA"/>
</dbReference>
<dbReference type="PANTHER" id="PTHR34580">
    <property type="match status" value="1"/>
</dbReference>
<evidence type="ECO:0000259" key="1">
    <source>
        <dbReference type="Pfam" id="PF08279"/>
    </source>
</evidence>
<dbReference type="RefSeq" id="WP_007342766.1">
    <property type="nucleotide sequence ID" value="NZ_GL878494.1"/>
</dbReference>
<gene>
    <name evidence="3" type="ORF">HMPREF9123_1760</name>
</gene>
<evidence type="ECO:0000313" key="3">
    <source>
        <dbReference type="EMBL" id="EGF10550.1"/>
    </source>
</evidence>
<dbReference type="InterPro" id="IPR036390">
    <property type="entry name" value="WH_DNA-bd_sf"/>
</dbReference>
<dbReference type="Proteomes" id="UP000004105">
    <property type="component" value="Unassembled WGS sequence"/>
</dbReference>
<comment type="caution">
    <text evidence="3">The sequence shown here is derived from an EMBL/GenBank/DDBJ whole genome shotgun (WGS) entry which is preliminary data.</text>
</comment>
<dbReference type="InterPro" id="IPR026881">
    <property type="entry name" value="WYL_dom"/>
</dbReference>
<feature type="domain" description="WYL" evidence="2">
    <location>
        <begin position="138"/>
        <end position="205"/>
    </location>
</feature>
<dbReference type="PROSITE" id="PS52050">
    <property type="entry name" value="WYL"/>
    <property type="match status" value="1"/>
</dbReference>
<evidence type="ECO:0000259" key="2">
    <source>
        <dbReference type="Pfam" id="PF13280"/>
    </source>
</evidence>
<dbReference type="InterPro" id="IPR051534">
    <property type="entry name" value="CBASS_pafABC_assoc_protein"/>
</dbReference>
<reference evidence="3 4" key="1">
    <citation type="submission" date="2011-02" db="EMBL/GenBank/DDBJ databases">
        <authorList>
            <person name="Muzny D."/>
            <person name="Qin X."/>
            <person name="Deng J."/>
            <person name="Jiang H."/>
            <person name="Liu Y."/>
            <person name="Qu J."/>
            <person name="Song X.-Z."/>
            <person name="Zhang L."/>
            <person name="Thornton R."/>
            <person name="Coyle M."/>
            <person name="Francisco L."/>
            <person name="Jackson L."/>
            <person name="Javaid M."/>
            <person name="Korchina V."/>
            <person name="Kovar C."/>
            <person name="Mata R."/>
            <person name="Mathew T."/>
            <person name="Ngo R."/>
            <person name="Nguyen L."/>
            <person name="Nguyen N."/>
            <person name="Okwuonu G."/>
            <person name="Ongeri F."/>
            <person name="Pham C."/>
            <person name="Simmons D."/>
            <person name="Wilczek-Boney K."/>
            <person name="Hale W."/>
            <person name="Jakkamsetti A."/>
            <person name="Pham P."/>
            <person name="Ruth R."/>
            <person name="San Lucas F."/>
            <person name="Warren J."/>
            <person name="Zhang J."/>
            <person name="Zhao Z."/>
            <person name="Zhou C."/>
            <person name="Zhu D."/>
            <person name="Lee S."/>
            <person name="Bess C."/>
            <person name="Blankenburg K."/>
            <person name="Forbes L."/>
            <person name="Fu Q."/>
            <person name="Gubbala S."/>
            <person name="Hirani K."/>
            <person name="Jayaseelan J.C."/>
            <person name="Lara F."/>
            <person name="Munidasa M."/>
            <person name="Palculict T."/>
            <person name="Patil S."/>
            <person name="Pu L.-L."/>
            <person name="Saada N."/>
            <person name="Tang L."/>
            <person name="Weissenberger G."/>
            <person name="Zhu Y."/>
            <person name="Hemphill L."/>
            <person name="Shang Y."/>
            <person name="Youmans B."/>
            <person name="Ayvaz T."/>
            <person name="Ross M."/>
            <person name="Santibanez J."/>
            <person name="Aqrawi P."/>
            <person name="Gross S."/>
            <person name="Joshi V."/>
            <person name="Fowler G."/>
            <person name="Nazareth L."/>
            <person name="Reid J."/>
            <person name="Worley K."/>
            <person name="Petrosino J."/>
            <person name="Highlander S."/>
            <person name="Gibbs R."/>
        </authorList>
    </citation>
    <scope>NUCLEOTIDE SEQUENCE [LARGE SCALE GENOMIC DNA]</scope>
    <source>
        <strain evidence="3 4">ATCC BAA-1200</strain>
    </source>
</reference>
<accession>F2BDF4</accession>